<reference evidence="2 3" key="1">
    <citation type="submission" date="2021-03" db="EMBL/GenBank/DDBJ databases">
        <title>Metabolic Capacity of the Antarctic Cyanobacterium Phormidium pseudopriestleyi that Sustains Oxygenic Photosynthesis in the Presence of Hydrogen Sulfide.</title>
        <authorList>
            <person name="Lumian J.E."/>
            <person name="Jungblut A.D."/>
            <person name="Dillon M.L."/>
            <person name="Hawes I."/>
            <person name="Doran P.T."/>
            <person name="Mackey T.J."/>
            <person name="Dick G.J."/>
            <person name="Grettenberger C.L."/>
            <person name="Sumner D.Y."/>
        </authorList>
    </citation>
    <scope>NUCLEOTIDE SEQUENCE [LARGE SCALE GENOMIC DNA]</scope>
    <source>
        <strain evidence="2 3">FRX01</strain>
    </source>
</reference>
<sequence length="113" mass="13284">MEQSFGKLIRQARKDKGYSQRELAKLLDVDFTYLSKLENDRADYAPKEDVIRSLARNLDIDEEELIVLAGRLPQRYEDFLKQNYKAMPALLRRMRENPDFAQKVFQQVASEGE</sequence>
<feature type="domain" description="HTH cro/C1-type" evidence="1">
    <location>
        <begin position="9"/>
        <end position="65"/>
    </location>
</feature>
<dbReference type="PROSITE" id="PS50943">
    <property type="entry name" value="HTH_CROC1"/>
    <property type="match status" value="1"/>
</dbReference>
<dbReference type="SUPFAM" id="SSF47413">
    <property type="entry name" value="lambda repressor-like DNA-binding domains"/>
    <property type="match status" value="1"/>
</dbReference>
<proteinExistence type="predicted"/>
<dbReference type="InterPro" id="IPR001387">
    <property type="entry name" value="Cro/C1-type_HTH"/>
</dbReference>
<dbReference type="Proteomes" id="UP000664844">
    <property type="component" value="Unassembled WGS sequence"/>
</dbReference>
<comment type="caution">
    <text evidence="2">The sequence shown here is derived from an EMBL/GenBank/DDBJ whole genome shotgun (WGS) entry which is preliminary data.</text>
</comment>
<gene>
    <name evidence="2" type="ORF">J0895_06925</name>
</gene>
<evidence type="ECO:0000259" key="1">
    <source>
        <dbReference type="PROSITE" id="PS50943"/>
    </source>
</evidence>
<protein>
    <submittedName>
        <fullName evidence="2">Helix-turn-helix transcriptional regulator</fullName>
    </submittedName>
</protein>
<dbReference type="Pfam" id="PF01381">
    <property type="entry name" value="HTH_3"/>
    <property type="match status" value="1"/>
</dbReference>
<accession>A0ABS3FQD9</accession>
<dbReference type="CDD" id="cd00093">
    <property type="entry name" value="HTH_XRE"/>
    <property type="match status" value="1"/>
</dbReference>
<keyword evidence="3" id="KW-1185">Reference proteome</keyword>
<dbReference type="EMBL" id="JAFLQW010000192">
    <property type="protein sequence ID" value="MBO0348836.1"/>
    <property type="molecule type" value="Genomic_DNA"/>
</dbReference>
<evidence type="ECO:0000313" key="2">
    <source>
        <dbReference type="EMBL" id="MBO0348836.1"/>
    </source>
</evidence>
<dbReference type="SMART" id="SM00530">
    <property type="entry name" value="HTH_XRE"/>
    <property type="match status" value="1"/>
</dbReference>
<evidence type="ECO:0000313" key="3">
    <source>
        <dbReference type="Proteomes" id="UP000664844"/>
    </source>
</evidence>
<dbReference type="InterPro" id="IPR010982">
    <property type="entry name" value="Lambda_DNA-bd_dom_sf"/>
</dbReference>
<dbReference type="Gene3D" id="1.10.260.40">
    <property type="entry name" value="lambda repressor-like DNA-binding domains"/>
    <property type="match status" value="1"/>
</dbReference>
<name>A0ABS3FQD9_9CYAN</name>
<dbReference type="RefSeq" id="WP_207087375.1">
    <property type="nucleotide sequence ID" value="NZ_JAFLQW010000192.1"/>
</dbReference>
<organism evidence="2 3">
    <name type="scientific">Phormidium pseudopriestleyi FRX01</name>
    <dbReference type="NCBI Taxonomy" id="1759528"/>
    <lineage>
        <taxon>Bacteria</taxon>
        <taxon>Bacillati</taxon>
        <taxon>Cyanobacteriota</taxon>
        <taxon>Cyanophyceae</taxon>
        <taxon>Oscillatoriophycideae</taxon>
        <taxon>Oscillatoriales</taxon>
        <taxon>Oscillatoriaceae</taxon>
        <taxon>Phormidium</taxon>
    </lineage>
</organism>